<comment type="function">
    <text evidence="9">Channel that opens in response to stretch forces in the membrane lipid bilayer. May participate in the regulation of osmotic pressure changes within the cell.</text>
</comment>
<keyword evidence="11" id="KW-1185">Reference proteome</keyword>
<dbReference type="Pfam" id="PF01741">
    <property type="entry name" value="MscL"/>
    <property type="match status" value="1"/>
</dbReference>
<feature type="transmembrane region" description="Helical" evidence="9">
    <location>
        <begin position="21"/>
        <end position="48"/>
    </location>
</feature>
<comment type="subcellular location">
    <subcellularLocation>
        <location evidence="9">Cell membrane</location>
        <topology evidence="9">Multi-pass membrane protein</topology>
    </subcellularLocation>
    <subcellularLocation>
        <location evidence="1">Membrane</location>
        <topology evidence="1">Multi-pass membrane protein</topology>
    </subcellularLocation>
</comment>
<evidence type="ECO:0000256" key="8">
    <source>
        <dbReference type="ARBA" id="ARBA00023303"/>
    </source>
</evidence>
<dbReference type="AlphaFoldDB" id="A0A512BG96"/>
<organism evidence="10 11">
    <name type="scientific">Segetibacter aerophilus</name>
    <dbReference type="NCBI Taxonomy" id="670293"/>
    <lineage>
        <taxon>Bacteria</taxon>
        <taxon>Pseudomonadati</taxon>
        <taxon>Bacteroidota</taxon>
        <taxon>Chitinophagia</taxon>
        <taxon>Chitinophagales</taxon>
        <taxon>Chitinophagaceae</taxon>
        <taxon>Segetibacter</taxon>
    </lineage>
</organism>
<name>A0A512BG96_9BACT</name>
<dbReference type="Proteomes" id="UP000321513">
    <property type="component" value="Unassembled WGS sequence"/>
</dbReference>
<comment type="subunit">
    <text evidence="9">Homopentamer.</text>
</comment>
<comment type="caution">
    <text evidence="10">The sequence shown here is derived from an EMBL/GenBank/DDBJ whole genome shotgun (WGS) entry which is preliminary data.</text>
</comment>
<dbReference type="OrthoDB" id="9810350at2"/>
<dbReference type="RefSeq" id="WP_147205089.1">
    <property type="nucleotide sequence ID" value="NZ_BJYT01000014.1"/>
</dbReference>
<evidence type="ECO:0000256" key="7">
    <source>
        <dbReference type="ARBA" id="ARBA00023136"/>
    </source>
</evidence>
<evidence type="ECO:0000256" key="4">
    <source>
        <dbReference type="ARBA" id="ARBA00022692"/>
    </source>
</evidence>
<proteinExistence type="inferred from homology"/>
<dbReference type="InterPro" id="IPR001185">
    <property type="entry name" value="MS_channel"/>
</dbReference>
<keyword evidence="5 9" id="KW-1133">Transmembrane helix</keyword>
<dbReference type="PANTHER" id="PTHR30266:SF2">
    <property type="entry name" value="LARGE-CONDUCTANCE MECHANOSENSITIVE CHANNEL"/>
    <property type="match status" value="1"/>
</dbReference>
<dbReference type="PRINTS" id="PR01264">
    <property type="entry name" value="MECHCHANNEL"/>
</dbReference>
<dbReference type="HAMAP" id="MF_00115">
    <property type="entry name" value="MscL"/>
    <property type="match status" value="1"/>
</dbReference>
<evidence type="ECO:0000256" key="6">
    <source>
        <dbReference type="ARBA" id="ARBA00023065"/>
    </source>
</evidence>
<keyword evidence="7 9" id="KW-0472">Membrane</keyword>
<evidence type="ECO:0000313" key="10">
    <source>
        <dbReference type="EMBL" id="GEO10981.1"/>
    </source>
</evidence>
<evidence type="ECO:0000256" key="2">
    <source>
        <dbReference type="ARBA" id="ARBA00022448"/>
    </source>
</evidence>
<dbReference type="NCBIfam" id="TIGR00220">
    <property type="entry name" value="mscL"/>
    <property type="match status" value="1"/>
</dbReference>
<gene>
    <name evidence="10" type="primary">mscL_2</name>
    <name evidence="9" type="synonym">mscL</name>
    <name evidence="10" type="ORF">SAE01_34770</name>
</gene>
<evidence type="ECO:0000256" key="5">
    <source>
        <dbReference type="ARBA" id="ARBA00022989"/>
    </source>
</evidence>
<evidence type="ECO:0000313" key="11">
    <source>
        <dbReference type="Proteomes" id="UP000321513"/>
    </source>
</evidence>
<keyword evidence="8 9" id="KW-0407">Ion channel</keyword>
<comment type="similarity">
    <text evidence="9">Belongs to the MscL family.</text>
</comment>
<evidence type="ECO:0000256" key="3">
    <source>
        <dbReference type="ARBA" id="ARBA00022475"/>
    </source>
</evidence>
<reference evidence="10 11" key="1">
    <citation type="submission" date="2019-07" db="EMBL/GenBank/DDBJ databases">
        <title>Whole genome shotgun sequence of Segetibacter aerophilus NBRC 106135.</title>
        <authorList>
            <person name="Hosoyama A."/>
            <person name="Uohara A."/>
            <person name="Ohji S."/>
            <person name="Ichikawa N."/>
        </authorList>
    </citation>
    <scope>NUCLEOTIDE SEQUENCE [LARGE SCALE GENOMIC DNA]</scope>
    <source>
        <strain evidence="10 11">NBRC 106135</strain>
    </source>
</reference>
<dbReference type="PANTHER" id="PTHR30266">
    <property type="entry name" value="MECHANOSENSITIVE CHANNEL MSCL"/>
    <property type="match status" value="1"/>
</dbReference>
<dbReference type="SUPFAM" id="SSF81330">
    <property type="entry name" value="Gated mechanosensitive channel"/>
    <property type="match status" value="1"/>
</dbReference>
<keyword evidence="3 9" id="KW-1003">Cell membrane</keyword>
<dbReference type="GO" id="GO:0005886">
    <property type="term" value="C:plasma membrane"/>
    <property type="evidence" value="ECO:0007669"/>
    <property type="project" value="UniProtKB-SubCell"/>
</dbReference>
<evidence type="ECO:0000256" key="9">
    <source>
        <dbReference type="HAMAP-Rule" id="MF_00115"/>
    </source>
</evidence>
<accession>A0A512BG96</accession>
<keyword evidence="2 9" id="KW-0813">Transport</keyword>
<keyword evidence="4 9" id="KW-0812">Transmembrane</keyword>
<dbReference type="GO" id="GO:0008381">
    <property type="term" value="F:mechanosensitive monoatomic ion channel activity"/>
    <property type="evidence" value="ECO:0007669"/>
    <property type="project" value="UniProtKB-UniRule"/>
</dbReference>
<feature type="transmembrane region" description="Helical" evidence="9">
    <location>
        <begin position="68"/>
        <end position="89"/>
    </location>
</feature>
<dbReference type="InterPro" id="IPR037673">
    <property type="entry name" value="MSC/AndL"/>
</dbReference>
<keyword evidence="6 9" id="KW-0406">Ion transport</keyword>
<sequence>MPVIKDFKDFALKGNVLELAIGIVIGAAFASIVTSVVDNLLMPIVGILTGGIDLKALSIKVGSAELKYGMFLQASVTFLIIAAFLFLVVKSANRAKLKTPIVPKATTTEILLTQINQELIEIRKELRNRN</sequence>
<dbReference type="EMBL" id="BJYT01000014">
    <property type="protein sequence ID" value="GEO10981.1"/>
    <property type="molecule type" value="Genomic_DNA"/>
</dbReference>
<evidence type="ECO:0000256" key="1">
    <source>
        <dbReference type="ARBA" id="ARBA00004141"/>
    </source>
</evidence>
<dbReference type="InterPro" id="IPR036019">
    <property type="entry name" value="MscL_channel"/>
</dbReference>
<dbReference type="Gene3D" id="1.10.1200.120">
    <property type="entry name" value="Large-conductance mechanosensitive channel, MscL, domain 1"/>
    <property type="match status" value="1"/>
</dbReference>
<protein>
    <recommendedName>
        <fullName evidence="9">Large-conductance mechanosensitive channel</fullName>
    </recommendedName>
</protein>